<dbReference type="Proteomes" id="UP000243106">
    <property type="component" value="Unassembled WGS sequence"/>
</dbReference>
<name>A0A1I5X6L9_9RHOB</name>
<sequence>MPITLPDEGLFLHLGAHRTGTGSFQEFLSSNADAFADLGVNLAVANRDGQAPSTLRLRLPDARHFRKGLLEERAALRDEALTEARVNLRARSIISEENIPGSFNAIFADAPYRAARERMAFLASALSRPVRRILFVTRSYETFFPSAYRKRCEFRKIAPFSEYAPRFMEATRGWADLVEDIAAAFSPGEILVARYEDRPTHEALLHALLPETTQMRFAPLERRFNVSATDAACRAMQAAFETNPKLSPREIRAIIHAHADDRSGPPVAEFSERDRAALRDRYTRDLDRIAKIPGVTFLGT</sequence>
<reference evidence="2" key="1">
    <citation type="submission" date="2016-10" db="EMBL/GenBank/DDBJ databases">
        <authorList>
            <person name="Varghese N."/>
            <person name="Submissions S."/>
        </authorList>
    </citation>
    <scope>NUCLEOTIDE SEQUENCE [LARGE SCALE GENOMIC DNA]</scope>
    <source>
        <strain evidence="2">JCM 10271</strain>
    </source>
</reference>
<dbReference type="InterPro" id="IPR027417">
    <property type="entry name" value="P-loop_NTPase"/>
</dbReference>
<protein>
    <recommendedName>
        <fullName evidence="3">Sulfotransferase family protein</fullName>
    </recommendedName>
</protein>
<accession>A0A1I5X6L9</accession>
<keyword evidence="2" id="KW-1185">Reference proteome</keyword>
<dbReference type="STRING" id="93684.SAMN05421853_103172"/>
<dbReference type="AlphaFoldDB" id="A0A1I5X6L9"/>
<dbReference type="SUPFAM" id="SSF52540">
    <property type="entry name" value="P-loop containing nucleoside triphosphate hydrolases"/>
    <property type="match status" value="1"/>
</dbReference>
<organism evidence="1 2">
    <name type="scientific">Roseivivax halotolerans</name>
    <dbReference type="NCBI Taxonomy" id="93684"/>
    <lineage>
        <taxon>Bacteria</taxon>
        <taxon>Pseudomonadati</taxon>
        <taxon>Pseudomonadota</taxon>
        <taxon>Alphaproteobacteria</taxon>
        <taxon>Rhodobacterales</taxon>
        <taxon>Roseobacteraceae</taxon>
        <taxon>Roseivivax</taxon>
    </lineage>
</organism>
<dbReference type="Gene3D" id="3.40.50.300">
    <property type="entry name" value="P-loop containing nucleotide triphosphate hydrolases"/>
    <property type="match status" value="1"/>
</dbReference>
<evidence type="ECO:0008006" key="3">
    <source>
        <dbReference type="Google" id="ProtNLM"/>
    </source>
</evidence>
<dbReference type="RefSeq" id="WP_093009888.1">
    <property type="nucleotide sequence ID" value="NZ_FOXV01000003.1"/>
</dbReference>
<gene>
    <name evidence="1" type="ORF">SAMN05421853_103172</name>
</gene>
<proteinExistence type="predicted"/>
<evidence type="ECO:0000313" key="2">
    <source>
        <dbReference type="Proteomes" id="UP000243106"/>
    </source>
</evidence>
<dbReference type="EMBL" id="FOXV01000003">
    <property type="protein sequence ID" value="SFQ27531.1"/>
    <property type="molecule type" value="Genomic_DNA"/>
</dbReference>
<evidence type="ECO:0000313" key="1">
    <source>
        <dbReference type="EMBL" id="SFQ27531.1"/>
    </source>
</evidence>